<dbReference type="InterPro" id="IPR016167">
    <property type="entry name" value="FAD-bd_PCMH_sub1"/>
</dbReference>
<dbReference type="Pfam" id="PF02873">
    <property type="entry name" value="MurB_C"/>
    <property type="match status" value="1"/>
</dbReference>
<keyword evidence="10" id="KW-0521">NADP</keyword>
<evidence type="ECO:0000256" key="6">
    <source>
        <dbReference type="ARBA" id="ARBA00022490"/>
    </source>
</evidence>
<comment type="cofactor">
    <cofactor evidence="1">
        <name>FAD</name>
        <dbReference type="ChEBI" id="CHEBI:57692"/>
    </cofactor>
</comment>
<dbReference type="InterPro" id="IPR003170">
    <property type="entry name" value="MurB"/>
</dbReference>
<evidence type="ECO:0000256" key="16">
    <source>
        <dbReference type="ARBA" id="ARBA00048914"/>
    </source>
</evidence>
<evidence type="ECO:0000256" key="3">
    <source>
        <dbReference type="ARBA" id="ARBA00004496"/>
    </source>
</evidence>
<name>A0A382WVP9_9ZZZZ</name>
<dbReference type="InterPro" id="IPR036318">
    <property type="entry name" value="FAD-bd_PCMH-like_sf"/>
</dbReference>
<evidence type="ECO:0000256" key="8">
    <source>
        <dbReference type="ARBA" id="ARBA00022630"/>
    </source>
</evidence>
<dbReference type="EMBL" id="UINC01162602">
    <property type="protein sequence ID" value="SVD62445.1"/>
    <property type="molecule type" value="Genomic_DNA"/>
</dbReference>
<dbReference type="InterPro" id="IPR016166">
    <property type="entry name" value="FAD-bd_PCMH"/>
</dbReference>
<dbReference type="SUPFAM" id="SSF56176">
    <property type="entry name" value="FAD-binding/transporter-associated domain-like"/>
    <property type="match status" value="1"/>
</dbReference>
<dbReference type="InterPro" id="IPR036635">
    <property type="entry name" value="MurB_C_sf"/>
</dbReference>
<keyword evidence="6" id="KW-0963">Cytoplasm</keyword>
<dbReference type="PANTHER" id="PTHR21071">
    <property type="entry name" value="UDP-N-ACETYLENOLPYRUVOYLGLUCOSAMINE REDUCTASE"/>
    <property type="match status" value="1"/>
</dbReference>
<dbReference type="GO" id="GO:0008762">
    <property type="term" value="F:UDP-N-acetylmuramate dehydrogenase activity"/>
    <property type="evidence" value="ECO:0007669"/>
    <property type="project" value="UniProtKB-EC"/>
</dbReference>
<dbReference type="InterPro" id="IPR016169">
    <property type="entry name" value="FAD-bd_PCMH_sub2"/>
</dbReference>
<dbReference type="SUPFAM" id="SSF56194">
    <property type="entry name" value="Uridine diphospho-N-Acetylenolpyruvylglucosamine reductase, MurB, C-terminal domain"/>
    <property type="match status" value="1"/>
</dbReference>
<dbReference type="Gene3D" id="3.30.43.10">
    <property type="entry name" value="Uridine Diphospho-n-acetylenolpyruvylglucosamine Reductase, domain 2"/>
    <property type="match status" value="1"/>
</dbReference>
<feature type="non-terminal residue" evidence="18">
    <location>
        <position position="271"/>
    </location>
</feature>
<dbReference type="Gene3D" id="3.30.465.10">
    <property type="match status" value="1"/>
</dbReference>
<evidence type="ECO:0000259" key="17">
    <source>
        <dbReference type="PROSITE" id="PS51387"/>
    </source>
</evidence>
<protein>
    <recommendedName>
        <fullName evidence="5">UDP-N-acetylmuramate dehydrogenase</fullName>
        <ecNumber evidence="5">1.3.1.98</ecNumber>
    </recommendedName>
</protein>
<keyword evidence="9" id="KW-0274">FAD</keyword>
<comment type="function">
    <text evidence="2">Cell wall formation.</text>
</comment>
<dbReference type="GO" id="GO:0005829">
    <property type="term" value="C:cytosol"/>
    <property type="evidence" value="ECO:0007669"/>
    <property type="project" value="TreeGrafter"/>
</dbReference>
<evidence type="ECO:0000256" key="13">
    <source>
        <dbReference type="ARBA" id="ARBA00023002"/>
    </source>
</evidence>
<sequence>MNLISQINEIKKKISGKLSFDENLSKHSWFNLGGPAKVIFRPNNLNELSIFLRSMRGYDKIKVLGAGSNTLIRDGGFDGIVIKLGKPFSHLSLFNQNTIIAGSSALDKNVSNFALENSLSGFEFLSCIPGTIGGGIRMNSGCYGEDISKILISVQVMDLKGKMRVIYSSDIKFSYRECNLEDNLIFISASFRGKKDKKQNIKKKIYNLIDQKKKDQPSKIKTCGSTFKNPENKKAWKLIRDSGCAGMQVGDAQISEKHCNFFVNRGNAKSK</sequence>
<dbReference type="PANTHER" id="PTHR21071:SF4">
    <property type="entry name" value="UDP-N-ACETYLENOLPYRUVOYLGLUCOSAMINE REDUCTASE"/>
    <property type="match status" value="1"/>
</dbReference>
<evidence type="ECO:0000256" key="14">
    <source>
        <dbReference type="ARBA" id="ARBA00023306"/>
    </source>
</evidence>
<comment type="pathway">
    <text evidence="4">Cell wall biogenesis; peptidoglycan biosynthesis.</text>
</comment>
<dbReference type="NCBIfam" id="NF010480">
    <property type="entry name" value="PRK13905.1"/>
    <property type="match status" value="1"/>
</dbReference>
<comment type="subcellular location">
    <subcellularLocation>
        <location evidence="3">Cytoplasm</location>
    </subcellularLocation>
</comment>
<evidence type="ECO:0000313" key="18">
    <source>
        <dbReference type="EMBL" id="SVD62445.1"/>
    </source>
</evidence>
<dbReference type="GO" id="GO:0008360">
    <property type="term" value="P:regulation of cell shape"/>
    <property type="evidence" value="ECO:0007669"/>
    <property type="project" value="UniProtKB-KW"/>
</dbReference>
<evidence type="ECO:0000256" key="11">
    <source>
        <dbReference type="ARBA" id="ARBA00022960"/>
    </source>
</evidence>
<keyword evidence="11" id="KW-0133">Cell shape</keyword>
<evidence type="ECO:0000256" key="4">
    <source>
        <dbReference type="ARBA" id="ARBA00004752"/>
    </source>
</evidence>
<feature type="domain" description="FAD-binding PCMH-type" evidence="17">
    <location>
        <begin position="32"/>
        <end position="211"/>
    </location>
</feature>
<dbReference type="EC" id="1.3.1.98" evidence="5"/>
<dbReference type="GO" id="GO:0071555">
    <property type="term" value="P:cell wall organization"/>
    <property type="evidence" value="ECO:0007669"/>
    <property type="project" value="UniProtKB-KW"/>
</dbReference>
<accession>A0A382WVP9</accession>
<organism evidence="18">
    <name type="scientific">marine metagenome</name>
    <dbReference type="NCBI Taxonomy" id="408172"/>
    <lineage>
        <taxon>unclassified sequences</taxon>
        <taxon>metagenomes</taxon>
        <taxon>ecological metagenomes</taxon>
    </lineage>
</organism>
<dbReference type="UniPathway" id="UPA00219"/>
<keyword evidence="15" id="KW-0961">Cell wall biogenesis/degradation</keyword>
<evidence type="ECO:0000256" key="15">
    <source>
        <dbReference type="ARBA" id="ARBA00023316"/>
    </source>
</evidence>
<comment type="catalytic activity">
    <reaction evidence="16">
        <text>UDP-N-acetyl-alpha-D-muramate + NADP(+) = UDP-N-acetyl-3-O-(1-carboxyvinyl)-alpha-D-glucosamine + NADPH + H(+)</text>
        <dbReference type="Rhea" id="RHEA:12248"/>
        <dbReference type="ChEBI" id="CHEBI:15378"/>
        <dbReference type="ChEBI" id="CHEBI:57783"/>
        <dbReference type="ChEBI" id="CHEBI:58349"/>
        <dbReference type="ChEBI" id="CHEBI:68483"/>
        <dbReference type="ChEBI" id="CHEBI:70757"/>
        <dbReference type="EC" id="1.3.1.98"/>
    </reaction>
</comment>
<evidence type="ECO:0000256" key="12">
    <source>
        <dbReference type="ARBA" id="ARBA00022984"/>
    </source>
</evidence>
<dbReference type="NCBIfam" id="TIGR00179">
    <property type="entry name" value="murB"/>
    <property type="match status" value="1"/>
</dbReference>
<keyword evidence="7" id="KW-0132">Cell division</keyword>
<keyword evidence="12" id="KW-0573">Peptidoglycan synthesis</keyword>
<keyword evidence="13" id="KW-0560">Oxidoreductase</keyword>
<dbReference type="GO" id="GO:0051301">
    <property type="term" value="P:cell division"/>
    <property type="evidence" value="ECO:0007669"/>
    <property type="project" value="UniProtKB-KW"/>
</dbReference>
<evidence type="ECO:0000256" key="5">
    <source>
        <dbReference type="ARBA" id="ARBA00012518"/>
    </source>
</evidence>
<dbReference type="HAMAP" id="MF_00037">
    <property type="entry name" value="MurB"/>
    <property type="match status" value="1"/>
</dbReference>
<evidence type="ECO:0000256" key="10">
    <source>
        <dbReference type="ARBA" id="ARBA00022857"/>
    </source>
</evidence>
<reference evidence="18" key="1">
    <citation type="submission" date="2018-05" db="EMBL/GenBank/DDBJ databases">
        <authorList>
            <person name="Lanie J.A."/>
            <person name="Ng W.-L."/>
            <person name="Kazmierczak K.M."/>
            <person name="Andrzejewski T.M."/>
            <person name="Davidsen T.M."/>
            <person name="Wayne K.J."/>
            <person name="Tettelin H."/>
            <person name="Glass J.I."/>
            <person name="Rusch D."/>
            <person name="Podicherti R."/>
            <person name="Tsui H.-C.T."/>
            <person name="Winkler M.E."/>
        </authorList>
    </citation>
    <scope>NUCLEOTIDE SEQUENCE</scope>
</reference>
<evidence type="ECO:0000256" key="9">
    <source>
        <dbReference type="ARBA" id="ARBA00022827"/>
    </source>
</evidence>
<evidence type="ECO:0000256" key="7">
    <source>
        <dbReference type="ARBA" id="ARBA00022618"/>
    </source>
</evidence>
<keyword evidence="14" id="KW-0131">Cell cycle</keyword>
<dbReference type="Pfam" id="PF01565">
    <property type="entry name" value="FAD_binding_4"/>
    <property type="match status" value="1"/>
</dbReference>
<dbReference type="AlphaFoldDB" id="A0A382WVP9"/>
<proteinExistence type="inferred from homology"/>
<evidence type="ECO:0000256" key="1">
    <source>
        <dbReference type="ARBA" id="ARBA00001974"/>
    </source>
</evidence>
<evidence type="ECO:0000256" key="2">
    <source>
        <dbReference type="ARBA" id="ARBA00003921"/>
    </source>
</evidence>
<dbReference type="InterPro" id="IPR011601">
    <property type="entry name" value="MurB_C"/>
</dbReference>
<dbReference type="GO" id="GO:0071949">
    <property type="term" value="F:FAD binding"/>
    <property type="evidence" value="ECO:0007669"/>
    <property type="project" value="InterPro"/>
</dbReference>
<dbReference type="GO" id="GO:0009252">
    <property type="term" value="P:peptidoglycan biosynthetic process"/>
    <property type="evidence" value="ECO:0007669"/>
    <property type="project" value="UniProtKB-UniPathway"/>
</dbReference>
<dbReference type="PROSITE" id="PS51387">
    <property type="entry name" value="FAD_PCMH"/>
    <property type="match status" value="1"/>
</dbReference>
<gene>
    <name evidence="18" type="ORF">METZ01_LOCUS415299</name>
</gene>
<dbReference type="InterPro" id="IPR006094">
    <property type="entry name" value="Oxid_FAD_bind_N"/>
</dbReference>
<dbReference type="Gene3D" id="3.90.78.10">
    <property type="entry name" value="UDP-N-acetylenolpyruvoylglucosamine reductase, C-terminal domain"/>
    <property type="match status" value="1"/>
</dbReference>
<keyword evidence="8" id="KW-0285">Flavoprotein</keyword>